<sequence>MTSTSAEFKSARCFSASQMSAALKPSLSSASSMVWIASPTAIYGLPGYLLPGTVQHIDCLFVILFRNAGRLRSPLAVTDLTSWHWYRRLEVAMIPISIGWIFELVFFSMNDIRIFLSLEHSVFRCTRQLSNSISAFDGSRC</sequence>
<gene>
    <name evidence="1" type="ORF">DPMN_111983</name>
</gene>
<comment type="caution">
    <text evidence="1">The sequence shown here is derived from an EMBL/GenBank/DDBJ whole genome shotgun (WGS) entry which is preliminary data.</text>
</comment>
<dbReference type="Proteomes" id="UP000828390">
    <property type="component" value="Unassembled WGS sequence"/>
</dbReference>
<dbReference type="AlphaFoldDB" id="A0A9D4QQG3"/>
<name>A0A9D4QQG3_DREPO</name>
<reference evidence="1" key="1">
    <citation type="journal article" date="2019" name="bioRxiv">
        <title>The Genome of the Zebra Mussel, Dreissena polymorpha: A Resource for Invasive Species Research.</title>
        <authorList>
            <person name="McCartney M.A."/>
            <person name="Auch B."/>
            <person name="Kono T."/>
            <person name="Mallez S."/>
            <person name="Zhang Y."/>
            <person name="Obille A."/>
            <person name="Becker A."/>
            <person name="Abrahante J.E."/>
            <person name="Garbe J."/>
            <person name="Badalamenti J.P."/>
            <person name="Herman A."/>
            <person name="Mangelson H."/>
            <person name="Liachko I."/>
            <person name="Sullivan S."/>
            <person name="Sone E.D."/>
            <person name="Koren S."/>
            <person name="Silverstein K.A.T."/>
            <person name="Beckman K.B."/>
            <person name="Gohl D.M."/>
        </authorList>
    </citation>
    <scope>NUCLEOTIDE SEQUENCE</scope>
    <source>
        <strain evidence="1">Duluth1</strain>
        <tissue evidence="1">Whole animal</tissue>
    </source>
</reference>
<evidence type="ECO:0000313" key="1">
    <source>
        <dbReference type="EMBL" id="KAH3838575.1"/>
    </source>
</evidence>
<dbReference type="EMBL" id="JAIWYP010000004">
    <property type="protein sequence ID" value="KAH3838575.1"/>
    <property type="molecule type" value="Genomic_DNA"/>
</dbReference>
<reference evidence="1" key="2">
    <citation type="submission" date="2020-11" db="EMBL/GenBank/DDBJ databases">
        <authorList>
            <person name="McCartney M.A."/>
            <person name="Auch B."/>
            <person name="Kono T."/>
            <person name="Mallez S."/>
            <person name="Becker A."/>
            <person name="Gohl D.M."/>
            <person name="Silverstein K.A.T."/>
            <person name="Koren S."/>
            <person name="Bechman K.B."/>
            <person name="Herman A."/>
            <person name="Abrahante J.E."/>
            <person name="Garbe J."/>
        </authorList>
    </citation>
    <scope>NUCLEOTIDE SEQUENCE</scope>
    <source>
        <strain evidence="1">Duluth1</strain>
        <tissue evidence="1">Whole animal</tissue>
    </source>
</reference>
<accession>A0A9D4QQG3</accession>
<proteinExistence type="predicted"/>
<evidence type="ECO:0000313" key="2">
    <source>
        <dbReference type="Proteomes" id="UP000828390"/>
    </source>
</evidence>
<protein>
    <submittedName>
        <fullName evidence="1">Uncharacterized protein</fullName>
    </submittedName>
</protein>
<keyword evidence="2" id="KW-1185">Reference proteome</keyword>
<organism evidence="1 2">
    <name type="scientific">Dreissena polymorpha</name>
    <name type="common">Zebra mussel</name>
    <name type="synonym">Mytilus polymorpha</name>
    <dbReference type="NCBI Taxonomy" id="45954"/>
    <lineage>
        <taxon>Eukaryota</taxon>
        <taxon>Metazoa</taxon>
        <taxon>Spiralia</taxon>
        <taxon>Lophotrochozoa</taxon>
        <taxon>Mollusca</taxon>
        <taxon>Bivalvia</taxon>
        <taxon>Autobranchia</taxon>
        <taxon>Heteroconchia</taxon>
        <taxon>Euheterodonta</taxon>
        <taxon>Imparidentia</taxon>
        <taxon>Neoheterodontei</taxon>
        <taxon>Myida</taxon>
        <taxon>Dreissenoidea</taxon>
        <taxon>Dreissenidae</taxon>
        <taxon>Dreissena</taxon>
    </lineage>
</organism>